<comment type="similarity">
    <text evidence="4">Belongs to the 5'-3' exonuclease family.</text>
</comment>
<comment type="caution">
    <text evidence="10">The sequence shown here is derived from an EMBL/GenBank/DDBJ whole genome shotgun (WGS) entry which is preliminary data.</text>
</comment>
<gene>
    <name evidence="10" type="primary">XRN1</name>
    <name evidence="10" type="ORF">FJT64_025737</name>
</gene>
<evidence type="ECO:0000259" key="6">
    <source>
        <dbReference type="Pfam" id="PF03159"/>
    </source>
</evidence>
<evidence type="ECO:0000259" key="7">
    <source>
        <dbReference type="Pfam" id="PF17846"/>
    </source>
</evidence>
<dbReference type="Pfam" id="PF17846">
    <property type="entry name" value="XRN_M"/>
    <property type="match status" value="1"/>
</dbReference>
<evidence type="ECO:0000256" key="5">
    <source>
        <dbReference type="SAM" id="MobiDB-lite"/>
    </source>
</evidence>
<dbReference type="Pfam" id="PF03159">
    <property type="entry name" value="XRN_N"/>
    <property type="match status" value="1"/>
</dbReference>
<dbReference type="GO" id="GO:0000956">
    <property type="term" value="P:nuclear-transcribed mRNA catabolic process"/>
    <property type="evidence" value="ECO:0007669"/>
    <property type="project" value="TreeGrafter"/>
</dbReference>
<dbReference type="Gene3D" id="3.40.50.12390">
    <property type="match status" value="1"/>
</dbReference>
<dbReference type="GO" id="GO:0016075">
    <property type="term" value="P:rRNA catabolic process"/>
    <property type="evidence" value="ECO:0007669"/>
    <property type="project" value="TreeGrafter"/>
</dbReference>
<dbReference type="Gene3D" id="2.170.260.40">
    <property type="match status" value="1"/>
</dbReference>
<keyword evidence="3" id="KW-0269">Exonuclease</keyword>
<dbReference type="InterPro" id="IPR047007">
    <property type="entry name" value="XRN1_D1_sf"/>
</dbReference>
<name>A0A6A4W2G3_AMPAM</name>
<feature type="domain" description="Xrn1 N-terminal" evidence="6">
    <location>
        <begin position="1"/>
        <end position="227"/>
    </location>
</feature>
<dbReference type="FunFam" id="3.40.50.12390:FF:000002">
    <property type="entry name" value="5'-3' exoribonuclease 1"/>
    <property type="match status" value="1"/>
</dbReference>
<dbReference type="PANTHER" id="PTHR12341:SF7">
    <property type="entry name" value="5'-3' EXORIBONUCLEASE 1"/>
    <property type="match status" value="1"/>
</dbReference>
<dbReference type="Gene3D" id="1.25.40.1050">
    <property type="match status" value="1"/>
</dbReference>
<keyword evidence="2" id="KW-0378">Hydrolase</keyword>
<reference evidence="10 11" key="1">
    <citation type="submission" date="2019-07" db="EMBL/GenBank/DDBJ databases">
        <title>Draft genome assembly of a fouling barnacle, Amphibalanus amphitrite (Darwin, 1854): The first reference genome for Thecostraca.</title>
        <authorList>
            <person name="Kim W."/>
        </authorList>
    </citation>
    <scope>NUCLEOTIDE SEQUENCE [LARGE SCALE GENOMIC DNA]</scope>
    <source>
        <strain evidence="10">SNU_AA5</strain>
        <tissue evidence="10">Soma without cirri and trophi</tissue>
    </source>
</reference>
<feature type="compositionally biased region" description="Basic and acidic residues" evidence="5">
    <location>
        <begin position="104"/>
        <end position="118"/>
    </location>
</feature>
<dbReference type="InterPro" id="IPR040992">
    <property type="entry name" value="XRN1_D1"/>
</dbReference>
<protein>
    <submittedName>
        <fullName evidence="10">5'-3' exoribonuclease 1</fullName>
    </submittedName>
</protein>
<dbReference type="GO" id="GO:0005634">
    <property type="term" value="C:nucleus"/>
    <property type="evidence" value="ECO:0007669"/>
    <property type="project" value="TreeGrafter"/>
</dbReference>
<dbReference type="OrthoDB" id="372487at2759"/>
<dbReference type="Pfam" id="PF18334">
    <property type="entry name" value="XRN1_D2_D3"/>
    <property type="match status" value="2"/>
</dbReference>
<feature type="domain" description="Xrn1 helical" evidence="7">
    <location>
        <begin position="272"/>
        <end position="616"/>
    </location>
</feature>
<evidence type="ECO:0000256" key="1">
    <source>
        <dbReference type="ARBA" id="ARBA00022722"/>
    </source>
</evidence>
<feature type="region of interest" description="Disordered" evidence="5">
    <location>
        <begin position="96"/>
        <end position="118"/>
    </location>
</feature>
<proteinExistence type="inferred from homology"/>
<evidence type="ECO:0000259" key="9">
    <source>
        <dbReference type="Pfam" id="PF18334"/>
    </source>
</evidence>
<dbReference type="Pfam" id="PF18332">
    <property type="entry name" value="XRN1_D1"/>
    <property type="match status" value="1"/>
</dbReference>
<dbReference type="GO" id="GO:0003723">
    <property type="term" value="F:RNA binding"/>
    <property type="evidence" value="ECO:0007669"/>
    <property type="project" value="TreeGrafter"/>
</dbReference>
<keyword evidence="11" id="KW-1185">Reference proteome</keyword>
<dbReference type="EMBL" id="VIIS01001086">
    <property type="protein sequence ID" value="KAF0302157.1"/>
    <property type="molecule type" value="Genomic_DNA"/>
</dbReference>
<feature type="compositionally biased region" description="Gly residues" evidence="5">
    <location>
        <begin position="1108"/>
        <end position="1124"/>
    </location>
</feature>
<dbReference type="InterPro" id="IPR004859">
    <property type="entry name" value="Xrn1_N"/>
</dbReference>
<dbReference type="AlphaFoldDB" id="A0A6A4W2G3"/>
<feature type="domain" description="5'-3' exoribonuclease 1 D1" evidence="8">
    <location>
        <begin position="660"/>
        <end position="842"/>
    </location>
</feature>
<sequence length="1131" mass="129868">MGVPKFFRWMSERYPCLSEIVKEYQIPEFDNLYLDMNGIIHPCSHPDDSNPHFRITEETIFNNIFHYIEVLFRMIRPKKVFFMAVDGVAPRAKMNQQRGRRFRSVREAQDREREARNRGEVLPTEKRFDSNCITPGTGFMVRLNAQLRYFVARKISTDPLWQGIRVILSGHDVPGEGEHKVMEFIRYEKSLPDYDHNTRHCLYGLDADLIVLGLCTHEPHFSLLREEVLFTKQQTKRTTVPEEMTFYLLHLSLFREYLGYEFSDLEKDLPFKFDLERIIDDWVMLGFLVGNDFVPHLPNLHIRENALPTVYRCYKQVLPTLDGYINDGGTLVLERFEALMQQLAQWELDRLEDKAADQRWLDSKRQQGTMDIRYSAGKARDKKSNIKLKGRADFESFAMFDGLDGLEDGEELEPSKNKSVFSEIHTNIDDELLEGDESVSELEYRQQRRHYYQTKMDVDICPEEALRLAVEYVRAIQWILHYYYDGVCSWSWFYPSHYAPYIGDVRGFSAVPGVVDFEYGRPFLPYEQLLAVLPAASQDSLPECLRPLMTSPQSPIIDYYPETFETDLNGKTQDWEAVVLIPFIDQDRLLAAIRPLYDQLTPEEAARNVHGDAHLIEYTAEDQGRTESPGYFPPLRHTFARVTARPRDPFIAERRHLRKGLLPGARLDVLAAGFPTLRHVPHSFHLARCKVKVFQQASMGENMMLTVRTPWGDGEPDAEAEARRLLGRVVFVQWPHLTEATVVSVATPEKKYSLQKGSTDQLSVQPLSDTDRTVWIGHMHDIKSEYEGRRGILTDDIPVLVYAKPLTGRKHAATPDGHVVLQKQWSTVPKPFALQTCVRELKTLEGSYTKYTSVADLFDKGSHCFVLAPDSYASMGKVIEVTERGRVRLDVTLTPEPDFSAVQRKEARLAATYFPGYVVAQKLGITSHLVSRLTGCLLLEPGGGARANGASNIVGELEDARIDRDAKFNCAIEIKHNKKNEEMPGYSRRKDGQWMYSGRLIDVLREYMSLFPELIEFLGRNTEGFKFKEGDIWPEPEIRARRVRQLKDWLKQVPCAQTERWPCGAPLLEAEVVRALEQAVDQHRPSQPRTRLSVKPHLLYKVSRRPGGRGPGGRGGGGGGGRQEGGFRRWR</sequence>
<evidence type="ECO:0000313" key="10">
    <source>
        <dbReference type="EMBL" id="KAF0302157.1"/>
    </source>
</evidence>
<evidence type="ECO:0000313" key="11">
    <source>
        <dbReference type="Proteomes" id="UP000440578"/>
    </source>
</evidence>
<dbReference type="InterPro" id="IPR027073">
    <property type="entry name" value="5_3_exoribonuclease"/>
</dbReference>
<feature type="region of interest" description="Disordered" evidence="5">
    <location>
        <begin position="1103"/>
        <end position="1131"/>
    </location>
</feature>
<dbReference type="InterPro" id="IPR041412">
    <property type="entry name" value="Xrn1_helical"/>
</dbReference>
<evidence type="ECO:0000256" key="3">
    <source>
        <dbReference type="ARBA" id="ARBA00022839"/>
    </source>
</evidence>
<dbReference type="PANTHER" id="PTHR12341">
    <property type="entry name" value="5'-&gt;3' EXORIBONUCLEASE"/>
    <property type="match status" value="1"/>
</dbReference>
<dbReference type="CDD" id="cd18673">
    <property type="entry name" value="PIN_XRN1-2-like"/>
    <property type="match status" value="1"/>
</dbReference>
<evidence type="ECO:0000256" key="4">
    <source>
        <dbReference type="ARBA" id="ARBA00038299"/>
    </source>
</evidence>
<feature type="domain" description="Exoribonuclease Xrn1 D2/D3" evidence="9">
    <location>
        <begin position="856"/>
        <end position="945"/>
    </location>
</feature>
<organism evidence="10 11">
    <name type="scientific">Amphibalanus amphitrite</name>
    <name type="common">Striped barnacle</name>
    <name type="synonym">Balanus amphitrite</name>
    <dbReference type="NCBI Taxonomy" id="1232801"/>
    <lineage>
        <taxon>Eukaryota</taxon>
        <taxon>Metazoa</taxon>
        <taxon>Ecdysozoa</taxon>
        <taxon>Arthropoda</taxon>
        <taxon>Crustacea</taxon>
        <taxon>Multicrustacea</taxon>
        <taxon>Cirripedia</taxon>
        <taxon>Thoracica</taxon>
        <taxon>Thoracicalcarea</taxon>
        <taxon>Balanomorpha</taxon>
        <taxon>Balanoidea</taxon>
        <taxon>Balanidae</taxon>
        <taxon>Amphibalaninae</taxon>
        <taxon>Amphibalanus</taxon>
    </lineage>
</organism>
<evidence type="ECO:0000259" key="8">
    <source>
        <dbReference type="Pfam" id="PF18332"/>
    </source>
</evidence>
<dbReference type="InterPro" id="IPR041106">
    <property type="entry name" value="XRN1_D2_D3"/>
</dbReference>
<keyword evidence="1" id="KW-0540">Nuclease</keyword>
<evidence type="ECO:0000256" key="2">
    <source>
        <dbReference type="ARBA" id="ARBA00022801"/>
    </source>
</evidence>
<dbReference type="Proteomes" id="UP000440578">
    <property type="component" value="Unassembled WGS sequence"/>
</dbReference>
<accession>A0A6A4W2G3</accession>
<dbReference type="GO" id="GO:0004534">
    <property type="term" value="F:5'-3' RNA exonuclease activity"/>
    <property type="evidence" value="ECO:0007669"/>
    <property type="project" value="TreeGrafter"/>
</dbReference>
<feature type="domain" description="Exoribonuclease Xrn1 D2/D3" evidence="9">
    <location>
        <begin position="965"/>
        <end position="1086"/>
    </location>
</feature>